<dbReference type="AlphaFoldDB" id="A0A085NNE8"/>
<organism evidence="3">
    <name type="scientific">Trichuris suis</name>
    <name type="common">pig whipworm</name>
    <dbReference type="NCBI Taxonomy" id="68888"/>
    <lineage>
        <taxon>Eukaryota</taxon>
        <taxon>Metazoa</taxon>
        <taxon>Ecdysozoa</taxon>
        <taxon>Nematoda</taxon>
        <taxon>Enoplea</taxon>
        <taxon>Dorylaimia</taxon>
        <taxon>Trichinellida</taxon>
        <taxon>Trichuridae</taxon>
        <taxon>Trichuris</taxon>
    </lineage>
</organism>
<evidence type="ECO:0000259" key="1">
    <source>
        <dbReference type="Pfam" id="PF04146"/>
    </source>
</evidence>
<reference evidence="3 4" key="1">
    <citation type="journal article" date="2014" name="Nat. Genet.">
        <title>Genome and transcriptome of the porcine whipworm Trichuris suis.</title>
        <authorList>
            <person name="Jex A.R."/>
            <person name="Nejsum P."/>
            <person name="Schwarz E.M."/>
            <person name="Hu L."/>
            <person name="Young N.D."/>
            <person name="Hall R.S."/>
            <person name="Korhonen P.K."/>
            <person name="Liao S."/>
            <person name="Thamsborg S."/>
            <person name="Xia J."/>
            <person name="Xu P."/>
            <person name="Wang S."/>
            <person name="Scheerlinck J.P."/>
            <person name="Hofmann A."/>
            <person name="Sternberg P.W."/>
            <person name="Wang J."/>
            <person name="Gasser R.B."/>
        </authorList>
    </citation>
    <scope>NUCLEOTIDE SEQUENCE [LARGE SCALE GENOMIC DNA]</scope>
    <source>
        <strain evidence="3">DCEP-RM93F</strain>
        <strain evidence="2">DCEP-RM93M</strain>
    </source>
</reference>
<name>A0A085NNE8_9BILA</name>
<dbReference type="InterPro" id="IPR007275">
    <property type="entry name" value="YTH_domain"/>
</dbReference>
<dbReference type="Gene3D" id="3.10.590.10">
    <property type="entry name" value="ph1033 like domains"/>
    <property type="match status" value="1"/>
</dbReference>
<protein>
    <recommendedName>
        <fullName evidence="1">YTH domain-containing protein</fullName>
    </recommendedName>
</protein>
<feature type="domain" description="YTH" evidence="1">
    <location>
        <begin position="42"/>
        <end position="141"/>
    </location>
</feature>
<evidence type="ECO:0000313" key="4">
    <source>
        <dbReference type="Proteomes" id="UP000030764"/>
    </source>
</evidence>
<dbReference type="GO" id="GO:0003723">
    <property type="term" value="F:RNA binding"/>
    <property type="evidence" value="ECO:0007669"/>
    <property type="project" value="InterPro"/>
</dbReference>
<gene>
    <name evidence="2" type="ORF">M513_02572</name>
    <name evidence="3" type="ORF">M514_02572</name>
</gene>
<dbReference type="Pfam" id="PF04146">
    <property type="entry name" value="YTH"/>
    <property type="match status" value="1"/>
</dbReference>
<dbReference type="EMBL" id="KL367484">
    <property type="protein sequence ID" value="KFD70994.1"/>
    <property type="molecule type" value="Genomic_DNA"/>
</dbReference>
<accession>A0A085NNE8</accession>
<evidence type="ECO:0000313" key="3">
    <source>
        <dbReference type="EMBL" id="KFD70994.1"/>
    </source>
</evidence>
<dbReference type="Proteomes" id="UP000030764">
    <property type="component" value="Unassembled WGS sequence"/>
</dbReference>
<evidence type="ECO:0000313" key="2">
    <source>
        <dbReference type="EMBL" id="KFD56468.1"/>
    </source>
</evidence>
<proteinExistence type="predicted"/>
<dbReference type="Proteomes" id="UP000030758">
    <property type="component" value="Unassembled WGS sequence"/>
</dbReference>
<dbReference type="EMBL" id="KL363193">
    <property type="protein sequence ID" value="KFD56468.1"/>
    <property type="molecule type" value="Genomic_DNA"/>
</dbReference>
<sequence>MATARPWRNLTSMIRGGRKANVPPKKPESPPEQRDPLAAVYRFIIMQSREEWRLYQSIVEGFLNIEQTAALMLNDAFSRFMPGGTVMLFVYIEGTEYMCGVMELLSQGTIVTTEMSDDESGLMFRFQINWLEVKDAPIGLIEDAGAPGLDESSFVRGPLKEITTQQGLELYFSYVVFPRSTSLLERCAFCDDEPEPESEVESEEESQ</sequence>
<keyword evidence="4" id="KW-1185">Reference proteome</keyword>